<dbReference type="KEGG" id="nss:113425521"/>
<dbReference type="RefSeq" id="XP_026543480.1">
    <property type="nucleotide sequence ID" value="XM_026687695.1"/>
</dbReference>
<dbReference type="Proteomes" id="UP000504612">
    <property type="component" value="Unplaced"/>
</dbReference>
<accession>A0A6J1VKK0</accession>
<evidence type="ECO:0000313" key="1">
    <source>
        <dbReference type="Proteomes" id="UP000504612"/>
    </source>
</evidence>
<organism evidence="1 2">
    <name type="scientific">Notechis scutatus</name>
    <name type="common">mainland tiger snake</name>
    <dbReference type="NCBI Taxonomy" id="8663"/>
    <lineage>
        <taxon>Eukaryota</taxon>
        <taxon>Metazoa</taxon>
        <taxon>Chordata</taxon>
        <taxon>Craniata</taxon>
        <taxon>Vertebrata</taxon>
        <taxon>Euteleostomi</taxon>
        <taxon>Lepidosauria</taxon>
        <taxon>Squamata</taxon>
        <taxon>Bifurcata</taxon>
        <taxon>Unidentata</taxon>
        <taxon>Episquamata</taxon>
        <taxon>Toxicofera</taxon>
        <taxon>Serpentes</taxon>
        <taxon>Colubroidea</taxon>
        <taxon>Elapidae</taxon>
        <taxon>Hydrophiinae</taxon>
        <taxon>Notechis</taxon>
    </lineage>
</organism>
<name>A0A6J1VKK0_9SAUR</name>
<dbReference type="AlphaFoldDB" id="A0A6J1VKK0"/>
<gene>
    <name evidence="2" type="primary">LOC113425521</name>
</gene>
<sequence>MEPLGTSAWKGCAALCQKDLSYLQQWLEAFVANFEKIIAVHSLEPRRPEDSISEIPLLPLNVLQVLTQQLTSSVSQISRDEVAEPGLKQALLLTKFFIIICRNLENVQADRPPLFVHDLIVLLSTCSKKLNSFHTEAWPHQGQLENVTLYALHLCECLFDPYQTWRRQLSGEIVSAKEKNKYKFAPAALPLEFSSFFEECFETDRELPECLQLRLIHLLGAIISGSKQNALQMTTPLVVEGLMLVLRRWCLPASGPTKDPQLLQMTLKSVVSMVHVLHTSSPSQRAVEIRAILESFFKVLNADQPLASLEGSPGPHWEEKLITLRVNMLEEEEEEEEEEDVCWAYGGHQRRCHVPRMSVR</sequence>
<reference evidence="2" key="1">
    <citation type="submission" date="2025-08" db="UniProtKB">
        <authorList>
            <consortium name="RefSeq"/>
        </authorList>
    </citation>
    <scope>IDENTIFICATION</scope>
</reference>
<proteinExistence type="predicted"/>
<dbReference type="GeneID" id="113425521"/>
<evidence type="ECO:0000313" key="2">
    <source>
        <dbReference type="RefSeq" id="XP_026543480.1"/>
    </source>
</evidence>
<keyword evidence="1" id="KW-1185">Reference proteome</keyword>
<protein>
    <submittedName>
        <fullName evidence="2">Neurobeachin-like protein 2</fullName>
    </submittedName>
</protein>